<accession>A0A2C5ZNS5</accession>
<dbReference type="PROSITE" id="PS00122">
    <property type="entry name" value="CARBOXYLESTERASE_B_1"/>
    <property type="match status" value="1"/>
</dbReference>
<reference evidence="5 6" key="1">
    <citation type="submission" date="2017-06" db="EMBL/GenBank/DDBJ databases">
        <title>Ant-infecting Ophiocordyceps genomes reveal a high diversity of potential behavioral manipulation genes and a possible major role for enterotoxins.</title>
        <authorList>
            <person name="De Bekker C."/>
            <person name="Evans H.C."/>
            <person name="Brachmann A."/>
            <person name="Hughes D.P."/>
        </authorList>
    </citation>
    <scope>NUCLEOTIDE SEQUENCE [LARGE SCALE GENOMIC DNA]</scope>
    <source>
        <strain evidence="5 6">1348a</strain>
    </source>
</reference>
<dbReference type="GO" id="GO:0016787">
    <property type="term" value="F:hydrolase activity"/>
    <property type="evidence" value="ECO:0007669"/>
    <property type="project" value="UniProtKB-KW"/>
</dbReference>
<dbReference type="OrthoDB" id="6846267at2759"/>
<gene>
    <name evidence="5" type="ORF">CDD82_245</name>
</gene>
<organism evidence="5 6">
    <name type="scientific">Ophiocordyceps australis</name>
    <dbReference type="NCBI Taxonomy" id="1399860"/>
    <lineage>
        <taxon>Eukaryota</taxon>
        <taxon>Fungi</taxon>
        <taxon>Dikarya</taxon>
        <taxon>Ascomycota</taxon>
        <taxon>Pezizomycotina</taxon>
        <taxon>Sordariomycetes</taxon>
        <taxon>Hypocreomycetidae</taxon>
        <taxon>Hypocreales</taxon>
        <taxon>Ophiocordycipitaceae</taxon>
        <taxon>Ophiocordyceps</taxon>
    </lineage>
</organism>
<evidence type="ECO:0000313" key="5">
    <source>
        <dbReference type="EMBL" id="PHH81656.1"/>
    </source>
</evidence>
<name>A0A2C5ZNS5_9HYPO</name>
<keyword evidence="2 3" id="KW-0378">Hydrolase</keyword>
<evidence type="ECO:0000256" key="2">
    <source>
        <dbReference type="ARBA" id="ARBA00022801"/>
    </source>
</evidence>
<dbReference type="InterPro" id="IPR019826">
    <property type="entry name" value="Carboxylesterase_B_AS"/>
</dbReference>
<dbReference type="PANTHER" id="PTHR11559">
    <property type="entry name" value="CARBOXYLESTERASE"/>
    <property type="match status" value="1"/>
</dbReference>
<dbReference type="Proteomes" id="UP000224854">
    <property type="component" value="Unassembled WGS sequence"/>
</dbReference>
<dbReference type="InterPro" id="IPR029058">
    <property type="entry name" value="AB_hydrolase_fold"/>
</dbReference>
<protein>
    <recommendedName>
        <fullName evidence="3">Carboxylic ester hydrolase</fullName>
        <ecNumber evidence="3">3.1.1.-</ecNumber>
    </recommendedName>
</protein>
<feature type="domain" description="Carboxylesterase type B" evidence="4">
    <location>
        <begin position="7"/>
        <end position="328"/>
    </location>
</feature>
<dbReference type="Gene3D" id="3.40.50.1820">
    <property type="entry name" value="alpha/beta hydrolase"/>
    <property type="match status" value="1"/>
</dbReference>
<dbReference type="EC" id="3.1.1.-" evidence="3"/>
<comment type="caution">
    <text evidence="5">The sequence shown here is derived from an EMBL/GenBank/DDBJ whole genome shotgun (WGS) entry which is preliminary data.</text>
</comment>
<dbReference type="Pfam" id="PF00135">
    <property type="entry name" value="COesterase"/>
    <property type="match status" value="1"/>
</dbReference>
<dbReference type="EMBL" id="NJEU01000105">
    <property type="protein sequence ID" value="PHH81656.1"/>
    <property type="molecule type" value="Genomic_DNA"/>
</dbReference>
<keyword evidence="6" id="KW-1185">Reference proteome</keyword>
<proteinExistence type="inferred from homology"/>
<dbReference type="SUPFAM" id="SSF53474">
    <property type="entry name" value="alpha/beta-Hydrolases"/>
    <property type="match status" value="1"/>
</dbReference>
<evidence type="ECO:0000256" key="3">
    <source>
        <dbReference type="RuleBase" id="RU361235"/>
    </source>
</evidence>
<dbReference type="AlphaFoldDB" id="A0A2C5ZNS5"/>
<dbReference type="InterPro" id="IPR002018">
    <property type="entry name" value="CarbesteraseB"/>
</dbReference>
<dbReference type="InterPro" id="IPR050309">
    <property type="entry name" value="Type-B_Carboxylest/Lipase"/>
</dbReference>
<evidence type="ECO:0000256" key="1">
    <source>
        <dbReference type="ARBA" id="ARBA00005964"/>
    </source>
</evidence>
<sequence>MASADVLVAAKGTKVTGSRLAVSSQLPHAVEAFYGIPYARVPRRFAAAETIALDGAGDIDARRQAPEQPQAEAAPHQMQEDLLRLNVFRLAAQQDQTRPKTPAPVVVYMHGGCFNFGSPLDREWPSFLAQGGREVLVVTPGYRLGPLGFLAGQSEQANLGLADQRLAVEWTVAWIGVFGGNGADLTLMGWSAGAHSIGHHLLSPSPLPFTRAILESGSPTSRSVMSSSHSRVVSQQASFAAHAAALSGSTASLAALPLGPLLRASSAVWEENEAALTWPFQPVVDPRCATLPASPLRLWHALLHSSRPRNLSVLTGFCSNEGTAFVPPDTTLRHFFSSLLPDLASTHLRGLEALYACVAPDDRLAAAYGDYAYKAPVLHTAHMLSLAGGRVYLYEHAVAPGFHGGQLPLVAASVEAPGQRRIAQAMNSRWAAFAAGQPLDWPVFQSPFTGAGLGELLVFGHGNDEALGGDNEGVPVGSRCLTAREMQICRFWWEHMDLSHGKGLRAGL</sequence>
<evidence type="ECO:0000259" key="4">
    <source>
        <dbReference type="Pfam" id="PF00135"/>
    </source>
</evidence>
<evidence type="ECO:0000313" key="6">
    <source>
        <dbReference type="Proteomes" id="UP000224854"/>
    </source>
</evidence>
<comment type="similarity">
    <text evidence="1 3">Belongs to the type-B carboxylesterase/lipase family.</text>
</comment>